<evidence type="ECO:0000256" key="6">
    <source>
        <dbReference type="ARBA" id="ARBA00023296"/>
    </source>
</evidence>
<keyword evidence="7" id="KW-1164">Virus endocytosis by host</keyword>
<comment type="similarity">
    <text evidence="7 8">Belongs to the papillomaviridae L1 protein family.</text>
</comment>
<dbReference type="InterPro" id="IPR002210">
    <property type="entry name" value="Capsid_L1_Papillomavir"/>
</dbReference>
<dbReference type="InterPro" id="IPR036973">
    <property type="entry name" value="Capsid_L1_sf_Papillomavir"/>
</dbReference>
<evidence type="ECO:0000256" key="7">
    <source>
        <dbReference type="HAMAP-Rule" id="MF_04002"/>
    </source>
</evidence>
<keyword evidence="2 7" id="KW-0945">Host-virus interaction</keyword>
<accession>A0A2D2AMN9</accession>
<dbReference type="GO" id="GO:0042025">
    <property type="term" value="C:host cell nucleus"/>
    <property type="evidence" value="ECO:0007669"/>
    <property type="project" value="UniProtKB-SubCell"/>
</dbReference>
<keyword evidence="5 7" id="KW-0426">Late protein</keyword>
<proteinExistence type="inferred from homology"/>
<evidence type="ECO:0000313" key="9">
    <source>
        <dbReference type="EMBL" id="ATQ38680.1"/>
    </source>
</evidence>
<evidence type="ECO:0000256" key="8">
    <source>
        <dbReference type="RuleBase" id="RU361248"/>
    </source>
</evidence>
<dbReference type="HAMAP" id="MF_04002">
    <property type="entry name" value="PPV_L1"/>
    <property type="match status" value="1"/>
</dbReference>
<gene>
    <name evidence="7 8 9" type="primary">L1</name>
</gene>
<evidence type="ECO:0000256" key="4">
    <source>
        <dbReference type="ARBA" id="ARBA00022844"/>
    </source>
</evidence>
<dbReference type="Pfam" id="PF00500">
    <property type="entry name" value="Late_protein_L1"/>
    <property type="match status" value="1"/>
</dbReference>
<dbReference type="GO" id="GO:0075509">
    <property type="term" value="P:endocytosis involved in viral entry into host cell"/>
    <property type="evidence" value="ECO:0007669"/>
    <property type="project" value="UniProtKB-KW"/>
</dbReference>
<dbReference type="GO" id="GO:0019062">
    <property type="term" value="P:virion attachment to host cell"/>
    <property type="evidence" value="ECO:0007669"/>
    <property type="project" value="UniProtKB-UniRule"/>
</dbReference>
<keyword evidence="4 7" id="KW-0946">Virion</keyword>
<sequence>MALWLPSSGPLYLPPSKPVARVLRTDEYVTATDIYFHARSDRLLIVGHPLFDVIDAGTNTISVPKVSANQYRVFRFKLPDPNKFALIEKSVYNPERERLVWKVTGLEIGRGGPLGISSTGNPLFNKLGDTENPIAYNVPDGDDNRVNVSYDPKQTQLFIVGCAPAEGEYWDVAKPCKNGTKGDCPPIQLVNAYIQDGDMGDLGFGAANFKAFQEDKSGVSLDLVNTYSIYPDFLKMSKDPYGDQMFFFGKREQLFARHLWARAGTMGDSIPDDKAEYYLHPATTSPANSNLGSFAYFVSPSGSLASSDSNLFNKPYWLRRAQGTNNGICWGNDLFITVLDNTRGTNFTLSVLKEEDKTLDNNYKYKATEFKQYLRHAEEYEFEVIFQLCKVTLNPDALAHINAMNPRILDEWHLAFVPPPQQGIEDAYRYIKSSATRCPTQEPPEESTDPYADLTFWNVDFTERFSSDLHQHALGRKFLYQVGLLNGKRPRSDYTVNYSKKSVKRKRTK</sequence>
<evidence type="ECO:0000256" key="3">
    <source>
        <dbReference type="ARBA" id="ARBA00022804"/>
    </source>
</evidence>
<keyword evidence="7" id="KW-1015">Disulfide bond</keyword>
<dbReference type="Gene3D" id="2.60.175.20">
    <property type="entry name" value="Major capsid L1 (late) superfamily, Papillomavirus"/>
    <property type="match status" value="2"/>
</dbReference>
<dbReference type="InterPro" id="IPR011222">
    <property type="entry name" value="dsDNA_vir_gr_I_capsid"/>
</dbReference>
<comment type="function">
    <text evidence="7 8">Forms an icosahedral capsid with a T=7 symmetry and a 50 nm diameter. The capsid is composed of 72 pentamers linked to each other by disulfide bonds and associated with L2 proteins. Binds to heparan sulfate proteoglycans on cell surface of basal layer keratinocytes to provide initial virion attachment. This binding mediates a conformational change in the virus capsid that facilitates efficient infection. The virion enters the host cell via endocytosis. During virus trafficking, L1 protein dissociates from the viral DNA and the genomic DNA is released to the host nucleus. The virion assembly takes place within the cell nucleus. Encapsulates the genomic DNA together with protein L2.</text>
</comment>
<dbReference type="PRINTS" id="PR00865">
    <property type="entry name" value="HPVCAPSIDL1"/>
</dbReference>
<dbReference type="GO" id="GO:0005198">
    <property type="term" value="F:structural molecule activity"/>
    <property type="evidence" value="ECO:0007669"/>
    <property type="project" value="UniProtKB-UniRule"/>
</dbReference>
<keyword evidence="7" id="KW-1162">Viral penetration into host cytoplasm</keyword>
<dbReference type="EMBL" id="MF588772">
    <property type="protein sequence ID" value="ATQ38680.1"/>
    <property type="molecule type" value="Genomic_DNA"/>
</dbReference>
<feature type="disulfide bond" description="Interchain (with Cys-176)" evidence="7">
    <location>
        <position position="438"/>
    </location>
</feature>
<evidence type="ECO:0000256" key="1">
    <source>
        <dbReference type="ARBA" id="ARBA00022561"/>
    </source>
</evidence>
<dbReference type="SUPFAM" id="SSF88648">
    <property type="entry name" value="Group I dsDNA viruses"/>
    <property type="match status" value="1"/>
</dbReference>
<name>A0A2D2AMN9_9PAPI</name>
<keyword evidence="7" id="KW-1048">Host nucleus</keyword>
<comment type="subunit">
    <text evidence="7">Self-assembles into homopentamers. The capsid has an icosahedral symmetry and consists of 72 capsomers, with each capsomer being a pentamer of L1. Interacts with the minor capsid protein L2; this interaction is necessary for viral genome encapsidation. Interacts with protein E2; this interaction enhances E2-dependent replication and transcription activation.</text>
</comment>
<organism evidence="9">
    <name type="scientific">Gammapapillomavirus 12</name>
    <dbReference type="NCBI Taxonomy" id="1513257"/>
    <lineage>
        <taxon>Viruses</taxon>
        <taxon>Monodnaviria</taxon>
        <taxon>Shotokuvirae</taxon>
        <taxon>Cossaviricota</taxon>
        <taxon>Papovaviricetes</taxon>
        <taxon>Zurhausenvirales</taxon>
        <taxon>Papillomaviridae</taxon>
        <taxon>Firstpapillomavirinae</taxon>
        <taxon>Gammapapillomavirus</taxon>
    </lineage>
</organism>
<dbReference type="GO" id="GO:0039620">
    <property type="term" value="C:T=7 icosahedral viral capsid"/>
    <property type="evidence" value="ECO:0007669"/>
    <property type="project" value="UniProtKB-UniRule"/>
</dbReference>
<keyword evidence="8" id="KW-1145">T=7 icosahedral capsid protein</keyword>
<reference evidence="9" key="1">
    <citation type="journal article" date="2018" name="MSphere">
        <title>Metagenomic Discovery of 83 New Human Papillomavirus Types in Patients with Immunodeficiency.</title>
        <authorList>
            <person name="Pastrana D.V."/>
            <person name="Peretti A."/>
            <person name="Welch N.L."/>
            <person name="Borgogna C."/>
            <person name="Olivero C."/>
            <person name="Badolato R."/>
            <person name="Notarangelo L.D."/>
            <person name="Gariglio M."/>
            <person name="FitzGerald P.C."/>
            <person name="McIntosh C.E."/>
            <person name="Reeves J."/>
            <person name="Starrett G.J."/>
            <person name="Bliskovsky V."/>
            <person name="Velez D."/>
            <person name="Brownell I."/>
            <person name="Yarchoan R."/>
            <person name="Wyvill K.M."/>
            <person name="Uldrick T.S."/>
            <person name="Maldarelli F."/>
            <person name="Lisco A."/>
            <person name="Sereti I."/>
            <person name="Gonzalez C.M."/>
            <person name="Androphy E.J."/>
            <person name="McBride A.A."/>
            <person name="Van Doorslaer K."/>
            <person name="Garcia F."/>
            <person name="Dvoretzky I."/>
            <person name="Liu J.S."/>
            <person name="Han J."/>
            <person name="Murphy P.M."/>
            <person name="McDermott D.H."/>
            <person name="Buck C.B."/>
        </authorList>
    </citation>
    <scope>NUCLEOTIDE SEQUENCE</scope>
    <source>
        <strain evidence="9">IGamma12_w34c42b</strain>
    </source>
</reference>
<keyword evidence="1 7" id="KW-0167">Capsid protein</keyword>
<keyword evidence="3 7" id="KW-1161">Viral attachment to host cell</keyword>
<evidence type="ECO:0000256" key="5">
    <source>
        <dbReference type="ARBA" id="ARBA00022921"/>
    </source>
</evidence>
<evidence type="ECO:0000256" key="2">
    <source>
        <dbReference type="ARBA" id="ARBA00022581"/>
    </source>
</evidence>
<feature type="disulfide bond" description="Interchain (with Cys-438)" evidence="7">
    <location>
        <position position="176"/>
    </location>
</feature>
<keyword evidence="6 7" id="KW-1160">Virus entry into host cell</keyword>
<protein>
    <recommendedName>
        <fullName evidence="7 8">Major capsid protein L1</fullName>
    </recommendedName>
</protein>
<comment type="subcellular location">
    <subcellularLocation>
        <location evidence="7">Virion</location>
    </subcellularLocation>
    <subcellularLocation>
        <location evidence="7">Host nucleus</location>
    </subcellularLocation>
</comment>